<dbReference type="EMBL" id="JAYMYR010000011">
    <property type="protein sequence ID" value="KAK7332800.1"/>
    <property type="molecule type" value="Genomic_DNA"/>
</dbReference>
<protein>
    <submittedName>
        <fullName evidence="1">Uncharacterized protein</fullName>
    </submittedName>
</protein>
<gene>
    <name evidence="1" type="ORF">VNO80_29555</name>
</gene>
<reference evidence="1 2" key="1">
    <citation type="submission" date="2024-01" db="EMBL/GenBank/DDBJ databases">
        <title>The genomes of 5 underutilized Papilionoideae crops provide insights into root nodulation and disease resistanc.</title>
        <authorList>
            <person name="Jiang F."/>
        </authorList>
    </citation>
    <scope>NUCLEOTIDE SEQUENCE [LARGE SCALE GENOMIC DNA]</scope>
    <source>
        <strain evidence="1">JINMINGXINNONG_FW02</strain>
        <tissue evidence="1">Leaves</tissue>
    </source>
</reference>
<accession>A0AAN9LB61</accession>
<evidence type="ECO:0000313" key="2">
    <source>
        <dbReference type="Proteomes" id="UP001374584"/>
    </source>
</evidence>
<sequence length="91" mass="10521">MLEKESTCKKLRDILEPRILHVPCFSNEEFLCQLLGLVHSMRESVTCDIGLYISEEFLHRPRSHLLSHHSDLVNPPLPYKFKNTKCNGACL</sequence>
<evidence type="ECO:0000313" key="1">
    <source>
        <dbReference type="EMBL" id="KAK7332800.1"/>
    </source>
</evidence>
<proteinExistence type="predicted"/>
<keyword evidence="2" id="KW-1185">Reference proteome</keyword>
<organism evidence="1 2">
    <name type="scientific">Phaseolus coccineus</name>
    <name type="common">Scarlet runner bean</name>
    <name type="synonym">Phaseolus multiflorus</name>
    <dbReference type="NCBI Taxonomy" id="3886"/>
    <lineage>
        <taxon>Eukaryota</taxon>
        <taxon>Viridiplantae</taxon>
        <taxon>Streptophyta</taxon>
        <taxon>Embryophyta</taxon>
        <taxon>Tracheophyta</taxon>
        <taxon>Spermatophyta</taxon>
        <taxon>Magnoliopsida</taxon>
        <taxon>eudicotyledons</taxon>
        <taxon>Gunneridae</taxon>
        <taxon>Pentapetalae</taxon>
        <taxon>rosids</taxon>
        <taxon>fabids</taxon>
        <taxon>Fabales</taxon>
        <taxon>Fabaceae</taxon>
        <taxon>Papilionoideae</taxon>
        <taxon>50 kb inversion clade</taxon>
        <taxon>NPAAA clade</taxon>
        <taxon>indigoferoid/millettioid clade</taxon>
        <taxon>Phaseoleae</taxon>
        <taxon>Phaseolus</taxon>
    </lineage>
</organism>
<dbReference type="AlphaFoldDB" id="A0AAN9LB61"/>
<dbReference type="Proteomes" id="UP001374584">
    <property type="component" value="Unassembled WGS sequence"/>
</dbReference>
<name>A0AAN9LB61_PHACN</name>
<comment type="caution">
    <text evidence="1">The sequence shown here is derived from an EMBL/GenBank/DDBJ whole genome shotgun (WGS) entry which is preliminary data.</text>
</comment>